<keyword evidence="2" id="KW-1185">Reference proteome</keyword>
<sequence>MPVIGNKEDSIWRSSLNVLFIDSFYCGSMGKREQCECCKRKEIQWENENSVSVVKEKKVFGAMELKEGTTADIFTGTTKGRVAIYKATILKVCDVMESRCKMVKLLVDNLIQGQLIVSPGKKIQTAAKFSVQRSISNKLLQDIM</sequence>
<name>A0A3M6UVP1_POCDA</name>
<dbReference type="AlphaFoldDB" id="A0A3M6UVP1"/>
<dbReference type="STRING" id="46731.A0A3M6UVP1"/>
<accession>A0A3M6UVP1</accession>
<dbReference type="EMBL" id="RCHS01000623">
    <property type="protein sequence ID" value="RMX57721.1"/>
    <property type="molecule type" value="Genomic_DNA"/>
</dbReference>
<proteinExistence type="predicted"/>
<organism evidence="1 2">
    <name type="scientific">Pocillopora damicornis</name>
    <name type="common">Cauliflower coral</name>
    <name type="synonym">Millepora damicornis</name>
    <dbReference type="NCBI Taxonomy" id="46731"/>
    <lineage>
        <taxon>Eukaryota</taxon>
        <taxon>Metazoa</taxon>
        <taxon>Cnidaria</taxon>
        <taxon>Anthozoa</taxon>
        <taxon>Hexacorallia</taxon>
        <taxon>Scleractinia</taxon>
        <taxon>Astrocoeniina</taxon>
        <taxon>Pocilloporidae</taxon>
        <taxon>Pocillopora</taxon>
    </lineage>
</organism>
<evidence type="ECO:0000313" key="2">
    <source>
        <dbReference type="Proteomes" id="UP000275408"/>
    </source>
</evidence>
<comment type="caution">
    <text evidence="1">The sequence shown here is derived from an EMBL/GenBank/DDBJ whole genome shotgun (WGS) entry which is preliminary data.</text>
</comment>
<gene>
    <name evidence="1" type="ORF">pdam_00004947</name>
</gene>
<feature type="non-terminal residue" evidence="1">
    <location>
        <position position="144"/>
    </location>
</feature>
<protein>
    <submittedName>
        <fullName evidence="1">Uncharacterized protein</fullName>
    </submittedName>
</protein>
<reference evidence="1 2" key="1">
    <citation type="journal article" date="2018" name="Sci. Rep.">
        <title>Comparative analysis of the Pocillopora damicornis genome highlights role of immune system in coral evolution.</title>
        <authorList>
            <person name="Cunning R."/>
            <person name="Bay R.A."/>
            <person name="Gillette P."/>
            <person name="Baker A.C."/>
            <person name="Traylor-Knowles N."/>
        </authorList>
    </citation>
    <scope>NUCLEOTIDE SEQUENCE [LARGE SCALE GENOMIC DNA]</scope>
    <source>
        <strain evidence="1">RSMAS</strain>
        <tissue evidence="1">Whole animal</tissue>
    </source>
</reference>
<evidence type="ECO:0000313" key="1">
    <source>
        <dbReference type="EMBL" id="RMX57721.1"/>
    </source>
</evidence>
<dbReference type="Proteomes" id="UP000275408">
    <property type="component" value="Unassembled WGS sequence"/>
</dbReference>